<dbReference type="PROSITE" id="PS50075">
    <property type="entry name" value="CARRIER"/>
    <property type="match status" value="1"/>
</dbReference>
<evidence type="ECO:0000256" key="9">
    <source>
        <dbReference type="ARBA" id="ARBA00022857"/>
    </source>
</evidence>
<dbReference type="Gene3D" id="3.40.50.720">
    <property type="entry name" value="NAD(P)-binding Rossmann-like Domain"/>
    <property type="match status" value="1"/>
</dbReference>
<dbReference type="AlphaFoldDB" id="A0AAQ4EQI8"/>
<dbReference type="SMART" id="SM00823">
    <property type="entry name" value="PKS_PP"/>
    <property type="match status" value="1"/>
</dbReference>
<reference evidence="16 17" key="1">
    <citation type="journal article" date="2023" name="Arcadia Sci">
        <title>De novo assembly of a long-read Amblyomma americanum tick genome.</title>
        <authorList>
            <person name="Chou S."/>
            <person name="Poskanzer K.E."/>
            <person name="Rollins M."/>
            <person name="Thuy-Boun P.S."/>
        </authorList>
    </citation>
    <scope>NUCLEOTIDE SEQUENCE [LARGE SCALE GENOMIC DNA]</scope>
    <source>
        <strain evidence="16">F_SG_1</strain>
        <tissue evidence="16">Salivary glands</tissue>
    </source>
</reference>
<dbReference type="Gene3D" id="1.10.1200.10">
    <property type="entry name" value="ACP-like"/>
    <property type="match status" value="1"/>
</dbReference>
<keyword evidence="10" id="KW-0560">Oxidoreductase</keyword>
<evidence type="ECO:0000256" key="6">
    <source>
        <dbReference type="ARBA" id="ARBA00022553"/>
    </source>
</evidence>
<dbReference type="SUPFAM" id="SSF47336">
    <property type="entry name" value="ACP-like"/>
    <property type="match status" value="1"/>
</dbReference>
<proteinExistence type="predicted"/>
<feature type="non-terminal residue" evidence="16">
    <location>
        <position position="1"/>
    </location>
</feature>
<dbReference type="PANTHER" id="PTHR43775:SF7">
    <property type="entry name" value="FATTY ACID SYNTHASE"/>
    <property type="match status" value="1"/>
</dbReference>
<protein>
    <recommendedName>
        <fullName evidence="3">Fatty acid synthase</fullName>
        <ecNumber evidence="2">2.3.1.85</ecNumber>
        <ecNumber evidence="1">3.1.2.14</ecNumber>
    </recommendedName>
</protein>
<evidence type="ECO:0000259" key="15">
    <source>
        <dbReference type="PROSITE" id="PS50075"/>
    </source>
</evidence>
<evidence type="ECO:0000313" key="17">
    <source>
        <dbReference type="Proteomes" id="UP001321473"/>
    </source>
</evidence>
<dbReference type="InterPro" id="IPR009081">
    <property type="entry name" value="PP-bd_ACP"/>
</dbReference>
<evidence type="ECO:0000256" key="14">
    <source>
        <dbReference type="ARBA" id="ARBA00044883"/>
    </source>
</evidence>
<dbReference type="InterPro" id="IPR020806">
    <property type="entry name" value="PKS_PP-bd"/>
</dbReference>
<comment type="caution">
    <text evidence="16">The sequence shown here is derived from an EMBL/GenBank/DDBJ whole genome shotgun (WGS) entry which is preliminary data.</text>
</comment>
<evidence type="ECO:0000256" key="11">
    <source>
        <dbReference type="ARBA" id="ARBA00023098"/>
    </source>
</evidence>
<dbReference type="Gene3D" id="3.40.50.1820">
    <property type="entry name" value="alpha/beta hydrolase"/>
    <property type="match status" value="2"/>
</dbReference>
<dbReference type="InterPro" id="IPR050091">
    <property type="entry name" value="PKS_NRPS_Biosynth_Enz"/>
</dbReference>
<accession>A0AAQ4EQI8</accession>
<dbReference type="PANTHER" id="PTHR43775">
    <property type="entry name" value="FATTY ACID SYNTHASE"/>
    <property type="match status" value="1"/>
</dbReference>
<comment type="catalytic activity">
    <reaction evidence="14">
        <text>acetyl-CoA + n malonyl-CoA + 2n NADPH + 2n H(+) = a long-chain fatty acid + (n+1) CoA + n CO2 + 2n NADP(+).</text>
        <dbReference type="EC" id="2.3.1.85"/>
    </reaction>
</comment>
<dbReference type="FunFam" id="1.10.1200.10:FF:000013">
    <property type="entry name" value="Fatty acid synthase"/>
    <property type="match status" value="1"/>
</dbReference>
<keyword evidence="9" id="KW-0521">NADP</keyword>
<keyword evidence="8" id="KW-0276">Fatty acid metabolism</keyword>
<keyword evidence="6" id="KW-0597">Phosphoprotein</keyword>
<gene>
    <name evidence="16" type="ORF">V5799_029609</name>
</gene>
<evidence type="ECO:0000256" key="7">
    <source>
        <dbReference type="ARBA" id="ARBA00022679"/>
    </source>
</evidence>
<keyword evidence="11" id="KW-0443">Lipid metabolism</keyword>
<dbReference type="Proteomes" id="UP001321473">
    <property type="component" value="Unassembled WGS sequence"/>
</dbReference>
<keyword evidence="5" id="KW-0444">Lipid biosynthesis</keyword>
<dbReference type="GO" id="GO:0016297">
    <property type="term" value="F:fatty acyl-[ACP] hydrolase activity"/>
    <property type="evidence" value="ECO:0007669"/>
    <property type="project" value="UniProtKB-EC"/>
</dbReference>
<dbReference type="EC" id="3.1.2.14" evidence="1"/>
<name>A0AAQ4EQI8_AMBAM</name>
<dbReference type="InterPro" id="IPR036736">
    <property type="entry name" value="ACP-like_sf"/>
</dbReference>
<evidence type="ECO:0000256" key="3">
    <source>
        <dbReference type="ARBA" id="ARBA00018769"/>
    </source>
</evidence>
<keyword evidence="7" id="KW-0808">Transferase</keyword>
<keyword evidence="13" id="KW-0511">Multifunctional enzyme</keyword>
<dbReference type="EMBL" id="JARKHS020012268">
    <property type="protein sequence ID" value="KAK8777046.1"/>
    <property type="molecule type" value="Genomic_DNA"/>
</dbReference>
<feature type="domain" description="Carrier" evidence="15">
    <location>
        <begin position="61"/>
        <end position="141"/>
    </location>
</feature>
<sequence>LAIQWGAIGDVGVLHESKGTDVVVGGTVPQQITSCMTVMDRFLSQSHPVVSSLVKADLSYKSDSKDRQDLIRSIAHILGVKDPSSLKPNISLGELGMDSLMSVEVKQTLERGYDLTLSMQEIRQLTINQLREIGAGATCEMVCDTSATVCATPQVAEESGDLSEVPRLTLVEKLVPDRVLVEMNSLKGASPVFIVHPIEGHVNGLSELASHLCVRAVGVQRTPDIPVCSIEEMAAIYIQRLVEVQPQGPYHLTGYSFGATVAFEMAVQLQAAGASVASLTLLDGAPRFMAVHIIRHQTRFTDSKDEEESSLFCAFLMQYLDIDFLECRRQMNQYPNWDAKQEVATDILLKAYPNVRPKRQDVATATRIFYEFLKAGGKYHPQAKFHGDVVLVKASRPRKMARQLPPDYGLSECCEGKVELKEVDGLHENFILGEGARQCAAIINQQVHQ</sequence>
<evidence type="ECO:0000256" key="5">
    <source>
        <dbReference type="ARBA" id="ARBA00022516"/>
    </source>
</evidence>
<keyword evidence="4" id="KW-0596">Phosphopantetheine</keyword>
<dbReference type="GO" id="GO:0004312">
    <property type="term" value="F:fatty acid synthase activity"/>
    <property type="evidence" value="ECO:0007669"/>
    <property type="project" value="UniProtKB-EC"/>
</dbReference>
<evidence type="ECO:0000313" key="16">
    <source>
        <dbReference type="EMBL" id="KAK8777046.1"/>
    </source>
</evidence>
<dbReference type="Pfam" id="PF00975">
    <property type="entry name" value="Thioesterase"/>
    <property type="match status" value="1"/>
</dbReference>
<keyword evidence="12" id="KW-0275">Fatty acid biosynthesis</keyword>
<evidence type="ECO:0000256" key="12">
    <source>
        <dbReference type="ARBA" id="ARBA00023160"/>
    </source>
</evidence>
<organism evidence="16 17">
    <name type="scientific">Amblyomma americanum</name>
    <name type="common">Lone star tick</name>
    <dbReference type="NCBI Taxonomy" id="6943"/>
    <lineage>
        <taxon>Eukaryota</taxon>
        <taxon>Metazoa</taxon>
        <taxon>Ecdysozoa</taxon>
        <taxon>Arthropoda</taxon>
        <taxon>Chelicerata</taxon>
        <taxon>Arachnida</taxon>
        <taxon>Acari</taxon>
        <taxon>Parasitiformes</taxon>
        <taxon>Ixodida</taxon>
        <taxon>Ixodoidea</taxon>
        <taxon>Ixodidae</taxon>
        <taxon>Amblyomminae</taxon>
        <taxon>Amblyomma</taxon>
    </lineage>
</organism>
<dbReference type="EC" id="2.3.1.85" evidence="2"/>
<evidence type="ECO:0000256" key="10">
    <source>
        <dbReference type="ARBA" id="ARBA00023002"/>
    </source>
</evidence>
<dbReference type="InterPro" id="IPR029058">
    <property type="entry name" value="AB_hydrolase_fold"/>
</dbReference>
<evidence type="ECO:0000256" key="4">
    <source>
        <dbReference type="ARBA" id="ARBA00022450"/>
    </source>
</evidence>
<dbReference type="GO" id="GO:0031177">
    <property type="term" value="F:phosphopantetheine binding"/>
    <property type="evidence" value="ECO:0007669"/>
    <property type="project" value="InterPro"/>
</dbReference>
<keyword evidence="17" id="KW-1185">Reference proteome</keyword>
<dbReference type="Pfam" id="PF00550">
    <property type="entry name" value="PP-binding"/>
    <property type="match status" value="1"/>
</dbReference>
<dbReference type="GO" id="GO:0006633">
    <property type="term" value="P:fatty acid biosynthetic process"/>
    <property type="evidence" value="ECO:0007669"/>
    <property type="project" value="UniProtKB-KW"/>
</dbReference>
<evidence type="ECO:0000256" key="13">
    <source>
        <dbReference type="ARBA" id="ARBA00023268"/>
    </source>
</evidence>
<evidence type="ECO:0000256" key="2">
    <source>
        <dbReference type="ARBA" id="ARBA00012873"/>
    </source>
</evidence>
<dbReference type="InterPro" id="IPR001031">
    <property type="entry name" value="Thioesterase"/>
</dbReference>
<evidence type="ECO:0000256" key="1">
    <source>
        <dbReference type="ARBA" id="ARBA00012480"/>
    </source>
</evidence>
<dbReference type="SUPFAM" id="SSF53474">
    <property type="entry name" value="alpha/beta-Hydrolases"/>
    <property type="match status" value="1"/>
</dbReference>
<evidence type="ECO:0000256" key="8">
    <source>
        <dbReference type="ARBA" id="ARBA00022832"/>
    </source>
</evidence>
<dbReference type="GO" id="GO:0016491">
    <property type="term" value="F:oxidoreductase activity"/>
    <property type="evidence" value="ECO:0007669"/>
    <property type="project" value="UniProtKB-KW"/>
</dbReference>